<evidence type="ECO:0000259" key="2">
    <source>
        <dbReference type="Pfam" id="PF10551"/>
    </source>
</evidence>
<dbReference type="PANTHER" id="PTHR31973:SF187">
    <property type="entry name" value="MUTATOR TRANSPOSASE MUDRA PROTEIN"/>
    <property type="match status" value="1"/>
</dbReference>
<evidence type="ECO:0000313" key="3">
    <source>
        <dbReference type="EMBL" id="KAK1933542.1"/>
    </source>
</evidence>
<dbReference type="EMBL" id="JASMQC010000028">
    <property type="protein sequence ID" value="KAK1933542.1"/>
    <property type="molecule type" value="Genomic_DNA"/>
</dbReference>
<gene>
    <name evidence="3" type="ORF">P3T76_011756</name>
</gene>
<accession>A0AAD9G820</accession>
<dbReference type="AlphaFoldDB" id="A0AAD9G820"/>
<protein>
    <recommendedName>
        <fullName evidence="2">MULE transposase domain-containing protein</fullName>
    </recommendedName>
</protein>
<reference evidence="3" key="1">
    <citation type="submission" date="2023-08" db="EMBL/GenBank/DDBJ databases">
        <title>Reference Genome Resource for the Citrus Pathogen Phytophthora citrophthora.</title>
        <authorList>
            <person name="Moller H."/>
            <person name="Coetzee B."/>
            <person name="Rose L.J."/>
            <person name="Van Niekerk J.M."/>
        </authorList>
    </citation>
    <scope>NUCLEOTIDE SEQUENCE</scope>
    <source>
        <strain evidence="3">STE-U-9442</strain>
    </source>
</reference>
<evidence type="ECO:0000313" key="4">
    <source>
        <dbReference type="Proteomes" id="UP001259832"/>
    </source>
</evidence>
<organism evidence="3 4">
    <name type="scientific">Phytophthora citrophthora</name>
    <dbReference type="NCBI Taxonomy" id="4793"/>
    <lineage>
        <taxon>Eukaryota</taxon>
        <taxon>Sar</taxon>
        <taxon>Stramenopiles</taxon>
        <taxon>Oomycota</taxon>
        <taxon>Peronosporomycetes</taxon>
        <taxon>Peronosporales</taxon>
        <taxon>Peronosporaceae</taxon>
        <taxon>Phytophthora</taxon>
    </lineage>
</organism>
<dbReference type="Pfam" id="PF10551">
    <property type="entry name" value="MULE"/>
    <property type="match status" value="1"/>
</dbReference>
<dbReference type="InterPro" id="IPR018289">
    <property type="entry name" value="MULE_transposase_dom"/>
</dbReference>
<name>A0AAD9G820_9STRA</name>
<keyword evidence="4" id="KW-1185">Reference proteome</keyword>
<dbReference type="PANTHER" id="PTHR31973">
    <property type="entry name" value="POLYPROTEIN, PUTATIVE-RELATED"/>
    <property type="match status" value="1"/>
</dbReference>
<proteinExistence type="predicted"/>
<sequence>MYVKAKDHMEGEPEFTSTRREATGKQIALNPMVREMLVATGRALHPVAIQQKLKMAGITASYMNCVHALRRLHLEFFGSDADQYTLLPSYIDELNRRGHKTNIELTGGVFKRAWIAFREGIEAYTPYHERGMAVDGTSLKTSIGGVLQVACFRNGNIEIQIVGVGVIAVENEDNWTWFLANLLPRLRPLPAFLISDRDKGLVNATKATAPDIPHFYCFQHLMENFNKKFKSKQLKALAWAVARARTVLEYNGAAADLSAMNESATKWLQEIGKEKWATAYSPCTRFNTLTSNNVESVNGALKGIRSLPILDCLMEIERYVVRKWMENTKRRIYGVS</sequence>
<evidence type="ECO:0000256" key="1">
    <source>
        <dbReference type="SAM" id="MobiDB-lite"/>
    </source>
</evidence>
<comment type="caution">
    <text evidence="3">The sequence shown here is derived from an EMBL/GenBank/DDBJ whole genome shotgun (WGS) entry which is preliminary data.</text>
</comment>
<feature type="domain" description="MULE transposase" evidence="2">
    <location>
        <begin position="133"/>
        <end position="224"/>
    </location>
</feature>
<feature type="region of interest" description="Disordered" evidence="1">
    <location>
        <begin position="1"/>
        <end position="22"/>
    </location>
</feature>
<dbReference type="Proteomes" id="UP001259832">
    <property type="component" value="Unassembled WGS sequence"/>
</dbReference>